<evidence type="ECO:0000313" key="2">
    <source>
        <dbReference type="Proteomes" id="UP001163321"/>
    </source>
</evidence>
<dbReference type="Proteomes" id="UP001163321">
    <property type="component" value="Chromosome 1"/>
</dbReference>
<proteinExistence type="predicted"/>
<name>A0ACC0WP05_9STRA</name>
<reference evidence="1 2" key="1">
    <citation type="journal article" date="2022" name="bioRxiv">
        <title>The genome of the oomycete Peronosclerospora sorghi, a cosmopolitan pathogen of maize and sorghum, is inflated with dispersed pseudogenes.</title>
        <authorList>
            <person name="Fletcher K."/>
            <person name="Martin F."/>
            <person name="Isakeit T."/>
            <person name="Cavanaugh K."/>
            <person name="Magill C."/>
            <person name="Michelmore R."/>
        </authorList>
    </citation>
    <scope>NUCLEOTIDE SEQUENCE [LARGE SCALE GENOMIC DNA]</scope>
    <source>
        <strain evidence="1">P6</strain>
    </source>
</reference>
<protein>
    <submittedName>
        <fullName evidence="1">Uncharacterized protein</fullName>
    </submittedName>
</protein>
<evidence type="ECO:0000313" key="1">
    <source>
        <dbReference type="EMBL" id="KAI9920605.1"/>
    </source>
</evidence>
<accession>A0ACC0WP05</accession>
<gene>
    <name evidence="1" type="ORF">PsorP6_002750</name>
</gene>
<keyword evidence="2" id="KW-1185">Reference proteome</keyword>
<sequence>MRCFVSEGFRSSRTSMNNAESITLSVSPFTGWCAIRLFRICAQVSRSSAQLFGIRTKHIQFIKLVALHDHNIEDIYSIV</sequence>
<dbReference type="EMBL" id="CM047580">
    <property type="protein sequence ID" value="KAI9920605.1"/>
    <property type="molecule type" value="Genomic_DNA"/>
</dbReference>
<comment type="caution">
    <text evidence="1">The sequence shown here is derived from an EMBL/GenBank/DDBJ whole genome shotgun (WGS) entry which is preliminary data.</text>
</comment>
<organism evidence="1 2">
    <name type="scientific">Peronosclerospora sorghi</name>
    <dbReference type="NCBI Taxonomy" id="230839"/>
    <lineage>
        <taxon>Eukaryota</taxon>
        <taxon>Sar</taxon>
        <taxon>Stramenopiles</taxon>
        <taxon>Oomycota</taxon>
        <taxon>Peronosporomycetes</taxon>
        <taxon>Peronosporales</taxon>
        <taxon>Peronosporaceae</taxon>
        <taxon>Peronosclerospora</taxon>
    </lineage>
</organism>